<dbReference type="AlphaFoldDB" id="A0A6G0ZJW4"/>
<sequence>MRTTCTRGHAPPLYKSSGTRSRSPVDGRAVNYTRVCVCVCVCACRAKNIAYIITSTVAIYRGGRRCIAAPVNGGPRCATRAVTVTLDNITPLQGVFRAHRAVCAHP</sequence>
<evidence type="ECO:0000313" key="3">
    <source>
        <dbReference type="Proteomes" id="UP000478052"/>
    </source>
</evidence>
<comment type="caution">
    <text evidence="2">The sequence shown here is derived from an EMBL/GenBank/DDBJ whole genome shotgun (WGS) entry which is preliminary data.</text>
</comment>
<organism evidence="2 3">
    <name type="scientific">Aphis craccivora</name>
    <name type="common">Cowpea aphid</name>
    <dbReference type="NCBI Taxonomy" id="307492"/>
    <lineage>
        <taxon>Eukaryota</taxon>
        <taxon>Metazoa</taxon>
        <taxon>Ecdysozoa</taxon>
        <taxon>Arthropoda</taxon>
        <taxon>Hexapoda</taxon>
        <taxon>Insecta</taxon>
        <taxon>Pterygota</taxon>
        <taxon>Neoptera</taxon>
        <taxon>Paraneoptera</taxon>
        <taxon>Hemiptera</taxon>
        <taxon>Sternorrhyncha</taxon>
        <taxon>Aphidomorpha</taxon>
        <taxon>Aphidoidea</taxon>
        <taxon>Aphididae</taxon>
        <taxon>Aphidini</taxon>
        <taxon>Aphis</taxon>
        <taxon>Aphis</taxon>
    </lineage>
</organism>
<dbReference type="Proteomes" id="UP000478052">
    <property type="component" value="Unassembled WGS sequence"/>
</dbReference>
<gene>
    <name evidence="2" type="ORF">FWK35_00005873</name>
</gene>
<protein>
    <submittedName>
        <fullName evidence="2">Uncharacterized protein</fullName>
    </submittedName>
</protein>
<evidence type="ECO:0000256" key="1">
    <source>
        <dbReference type="SAM" id="MobiDB-lite"/>
    </source>
</evidence>
<proteinExistence type="predicted"/>
<keyword evidence="3" id="KW-1185">Reference proteome</keyword>
<feature type="region of interest" description="Disordered" evidence="1">
    <location>
        <begin position="1"/>
        <end position="25"/>
    </location>
</feature>
<name>A0A6G0ZJW4_APHCR</name>
<dbReference type="EMBL" id="VUJU01000279">
    <property type="protein sequence ID" value="KAF0771577.1"/>
    <property type="molecule type" value="Genomic_DNA"/>
</dbReference>
<evidence type="ECO:0000313" key="2">
    <source>
        <dbReference type="EMBL" id="KAF0771577.1"/>
    </source>
</evidence>
<reference evidence="2 3" key="1">
    <citation type="submission" date="2019-08" db="EMBL/GenBank/DDBJ databases">
        <title>Whole genome of Aphis craccivora.</title>
        <authorList>
            <person name="Voronova N.V."/>
            <person name="Shulinski R.S."/>
            <person name="Bandarenka Y.V."/>
            <person name="Zhorov D.G."/>
            <person name="Warner D."/>
        </authorList>
    </citation>
    <scope>NUCLEOTIDE SEQUENCE [LARGE SCALE GENOMIC DNA]</scope>
    <source>
        <strain evidence="2">180601</strain>
        <tissue evidence="2">Whole Body</tissue>
    </source>
</reference>
<accession>A0A6G0ZJW4</accession>